<organism evidence="2">
    <name type="scientific">viral metagenome</name>
    <dbReference type="NCBI Taxonomy" id="1070528"/>
    <lineage>
        <taxon>unclassified sequences</taxon>
        <taxon>metagenomes</taxon>
        <taxon>organismal metagenomes</taxon>
    </lineage>
</organism>
<proteinExistence type="predicted"/>
<dbReference type="SUPFAM" id="SSF48452">
    <property type="entry name" value="TPR-like"/>
    <property type="match status" value="1"/>
</dbReference>
<evidence type="ECO:0000313" key="2">
    <source>
        <dbReference type="EMBL" id="QHU04550.1"/>
    </source>
</evidence>
<dbReference type="EMBL" id="MN740401">
    <property type="protein sequence ID" value="QHU04550.1"/>
    <property type="molecule type" value="Genomic_DNA"/>
</dbReference>
<dbReference type="PANTHER" id="PTHR43630">
    <property type="entry name" value="POLY-BETA-1,6-N-ACETYL-D-GLUCOSAMINE SYNTHASE"/>
    <property type="match status" value="1"/>
</dbReference>
<dbReference type="InterPro" id="IPR011990">
    <property type="entry name" value="TPR-like_helical_dom_sf"/>
</dbReference>
<accession>A0A6C0JIG5</accession>
<dbReference type="InterPro" id="IPR001173">
    <property type="entry name" value="Glyco_trans_2-like"/>
</dbReference>
<evidence type="ECO:0000259" key="1">
    <source>
        <dbReference type="Pfam" id="PF00535"/>
    </source>
</evidence>
<feature type="domain" description="Glycosyltransferase 2-like" evidence="1">
    <location>
        <begin position="6"/>
        <end position="121"/>
    </location>
</feature>
<name>A0A6C0JIG5_9ZZZZ</name>
<protein>
    <recommendedName>
        <fullName evidence="1">Glycosyltransferase 2-like domain-containing protein</fullName>
    </recommendedName>
</protein>
<reference evidence="2" key="1">
    <citation type="journal article" date="2020" name="Nature">
        <title>Giant virus diversity and host interactions through global metagenomics.</title>
        <authorList>
            <person name="Schulz F."/>
            <person name="Roux S."/>
            <person name="Paez-Espino D."/>
            <person name="Jungbluth S."/>
            <person name="Walsh D.A."/>
            <person name="Denef V.J."/>
            <person name="McMahon K.D."/>
            <person name="Konstantinidis K.T."/>
            <person name="Eloe-Fadrosh E.A."/>
            <person name="Kyrpides N.C."/>
            <person name="Woyke T."/>
        </authorList>
    </citation>
    <scope>NUCLEOTIDE SEQUENCE</scope>
    <source>
        <strain evidence="2">GVMAG-M-3300027708-51</strain>
    </source>
</reference>
<dbReference type="Gene3D" id="3.90.550.10">
    <property type="entry name" value="Spore Coat Polysaccharide Biosynthesis Protein SpsA, Chain A"/>
    <property type="match status" value="1"/>
</dbReference>
<sequence>MKLVLILMVKNESAILKRCLEAVKGVVDAYCILDTGSSDTTVEIAEEFLENQVGCLTVEPWKDFGYNRTVSFQRAHAYLKEQCWDLKDTYGLLLDADMVFKAGTLKEQNLQETGYTVVQVAGTLEYPNTRLVRMDYPWTCIGVTHEYWGGPTKHLSKDVCSIDDRNDGGCKSDKFERDVRLLEEDLKRDPTNGRSMFYLAQSYHCLRRWDEARKMYKKRIFTGGWDEEIWYSHYMVAKCWLELKNVPKFEEWMQRAIAMRPSRAEAYYQLTKHFREHSKHYKAYQYMLDGKQIPLSRDALFLETDVYKYLFDYEATILDYYVQPDRKKGMRTCVDYLLKTDFNRSNVIFNFQFYAQPVWSRQTDLLPRLPKPFPGYVPTAISVCDYPLANVRYINYWMEGGEYKTPPGEPVLTENAYVNLETMEVVAKMDDSTIGLPKFSANVMGLEDLRLYRSTSGLSFVATTQEYAEGKVRLLQGRYNPDGTYSDCKVLDSPHERPCEKNWLPFQGTDMMMYGWSPFEVLDRTGIRRSIPMPPFFQSFCGSAPPISVGDKFWTLVHVVEYSKPRKYYHLFVEHQSIDKITRITLPFVFRSAAVEYCVSCRLSDPTTVTCYVSFADANPAQIDIPFSSLDWVSI</sequence>
<dbReference type="InterPro" id="IPR029044">
    <property type="entry name" value="Nucleotide-diphossugar_trans"/>
</dbReference>
<dbReference type="SUPFAM" id="SSF53448">
    <property type="entry name" value="Nucleotide-diphospho-sugar transferases"/>
    <property type="match status" value="1"/>
</dbReference>
<dbReference type="AlphaFoldDB" id="A0A6C0JIG5"/>
<dbReference type="PANTHER" id="PTHR43630:SF2">
    <property type="entry name" value="GLYCOSYLTRANSFERASE"/>
    <property type="match status" value="1"/>
</dbReference>
<dbReference type="Gene3D" id="1.25.40.10">
    <property type="entry name" value="Tetratricopeptide repeat domain"/>
    <property type="match status" value="1"/>
</dbReference>
<dbReference type="Pfam" id="PF00535">
    <property type="entry name" value="Glycos_transf_2"/>
    <property type="match status" value="1"/>
</dbReference>